<proteinExistence type="predicted"/>
<dbReference type="PANTHER" id="PTHR43798:SF5">
    <property type="entry name" value="MONOACYLGLYCEROL LIPASE ABHD6"/>
    <property type="match status" value="1"/>
</dbReference>
<sequence length="297" mass="34975">MIILSTKRRRMLLSRLIFDFVNRTEAKLARLYCGSRSIDGLEVFYHSNTKHFSNDKPVLVLLHGFSADKYVWNRFAKRFSSQYHLVIPDLKGHGQTAYHPDDDYSVPSQCQMLLALLDQLNIKNFSIVGNSMGGMMAAKLFDEMPKRIEKAVLIDPAGAKSPFAQNMIDNKFNPFEHEVEQDFFEFYDLIMAKPPFIPKFILRALAWEYINKRAQYTHMFHQFFNLRDFYSRDYQFDYPESMLIWGLNDKLLPVDDFTHWKLMLNSNTLIYEDLGHMPMVEDVKRVSKDILSFLNKH</sequence>
<reference evidence="2 3" key="1">
    <citation type="submission" date="2015-12" db="EMBL/GenBank/DDBJ databases">
        <title>Intraspecies pangenome expansion in the marine bacterium Alteromonas.</title>
        <authorList>
            <person name="Lopez-Perez M."/>
            <person name="Rodriguez-Valera F."/>
        </authorList>
    </citation>
    <scope>NUCLEOTIDE SEQUENCE [LARGE SCALE GENOMIC DNA]</scope>
    <source>
        <strain evidence="2 3">LMG 21861</strain>
    </source>
</reference>
<dbReference type="InterPro" id="IPR000073">
    <property type="entry name" value="AB_hydrolase_1"/>
</dbReference>
<dbReference type="PRINTS" id="PR00111">
    <property type="entry name" value="ABHYDROLASE"/>
</dbReference>
<dbReference type="InterPro" id="IPR029058">
    <property type="entry name" value="AB_hydrolase_fold"/>
</dbReference>
<dbReference type="SUPFAM" id="SSF53474">
    <property type="entry name" value="alpha/beta-Hydrolases"/>
    <property type="match status" value="1"/>
</dbReference>
<gene>
    <name evidence="2" type="ORF">AVL57_10270</name>
</gene>
<keyword evidence="2" id="KW-0378">Hydrolase</keyword>
<dbReference type="Gene3D" id="3.40.50.1820">
    <property type="entry name" value="alpha/beta hydrolase"/>
    <property type="match status" value="1"/>
</dbReference>
<dbReference type="PANTHER" id="PTHR43798">
    <property type="entry name" value="MONOACYLGLYCEROL LIPASE"/>
    <property type="match status" value="1"/>
</dbReference>
<dbReference type="GO" id="GO:0016787">
    <property type="term" value="F:hydrolase activity"/>
    <property type="evidence" value="ECO:0007669"/>
    <property type="project" value="UniProtKB-KW"/>
</dbReference>
<organism evidence="2 3">
    <name type="scientific">Alteromonas stellipolaris</name>
    <dbReference type="NCBI Taxonomy" id="233316"/>
    <lineage>
        <taxon>Bacteria</taxon>
        <taxon>Pseudomonadati</taxon>
        <taxon>Pseudomonadota</taxon>
        <taxon>Gammaproteobacteria</taxon>
        <taxon>Alteromonadales</taxon>
        <taxon>Alteromonadaceae</taxon>
        <taxon>Alteromonas/Salinimonas group</taxon>
        <taxon>Alteromonas</taxon>
    </lineage>
</organism>
<accession>A0ABM5YJM5</accession>
<evidence type="ECO:0000313" key="2">
    <source>
        <dbReference type="EMBL" id="AMJ74316.1"/>
    </source>
</evidence>
<protein>
    <submittedName>
        <fullName evidence="2">Alpha/beta hydrolase</fullName>
    </submittedName>
</protein>
<keyword evidence="3" id="KW-1185">Reference proteome</keyword>
<dbReference type="RefSeq" id="WP_057793099.1">
    <property type="nucleotide sequence ID" value="NZ_CP015345.1"/>
</dbReference>
<dbReference type="Pfam" id="PF00561">
    <property type="entry name" value="Abhydrolase_1"/>
    <property type="match status" value="1"/>
</dbReference>
<dbReference type="Proteomes" id="UP000056750">
    <property type="component" value="Chromosome"/>
</dbReference>
<name>A0ABM5YJM5_9ALTE</name>
<evidence type="ECO:0000313" key="3">
    <source>
        <dbReference type="Proteomes" id="UP000056750"/>
    </source>
</evidence>
<feature type="domain" description="AB hydrolase-1" evidence="1">
    <location>
        <begin position="57"/>
        <end position="281"/>
    </location>
</feature>
<evidence type="ECO:0000259" key="1">
    <source>
        <dbReference type="Pfam" id="PF00561"/>
    </source>
</evidence>
<dbReference type="InterPro" id="IPR050266">
    <property type="entry name" value="AB_hydrolase_sf"/>
</dbReference>
<dbReference type="EMBL" id="CP013926">
    <property type="protein sequence ID" value="AMJ74316.1"/>
    <property type="molecule type" value="Genomic_DNA"/>
</dbReference>